<dbReference type="RefSeq" id="WP_418160435.1">
    <property type="nucleotide sequence ID" value="NZ_JBBLZC010000016.1"/>
</dbReference>
<dbReference type="InterPro" id="IPR040442">
    <property type="entry name" value="Pyrv_kinase-like_dom_sf"/>
</dbReference>
<protein>
    <submittedName>
        <fullName evidence="5">Aldolase/citrate lyase family protein</fullName>
    </submittedName>
</protein>
<proteinExistence type="inferred from homology"/>
<reference evidence="5 6" key="1">
    <citation type="submission" date="2024-01" db="EMBL/GenBank/DDBJ databases">
        <title>Multi-omics insights into the function and evolution of sodium benzoate biodegradation pathways in Benzoatithermus flavus gen. nov., sp. nov. from hot spring.</title>
        <authorList>
            <person name="Hu C.-J."/>
            <person name="Li W.-J."/>
        </authorList>
    </citation>
    <scope>NUCLEOTIDE SEQUENCE [LARGE SCALE GENOMIC DNA]</scope>
    <source>
        <strain evidence="5 6">SYSU G07066</strain>
    </source>
</reference>
<dbReference type="InterPro" id="IPR005000">
    <property type="entry name" value="Aldolase/citrate-lyase_domain"/>
</dbReference>
<evidence type="ECO:0000313" key="6">
    <source>
        <dbReference type="Proteomes" id="UP001375743"/>
    </source>
</evidence>
<feature type="domain" description="HpcH/HpaI aldolase/citrate lyase" evidence="4">
    <location>
        <begin position="29"/>
        <end position="238"/>
    </location>
</feature>
<dbReference type="EMBL" id="JBBLZC010000016">
    <property type="protein sequence ID" value="MEK0084584.1"/>
    <property type="molecule type" value="Genomic_DNA"/>
</dbReference>
<name>A0ABU8XW31_9PROT</name>
<evidence type="ECO:0000259" key="4">
    <source>
        <dbReference type="Pfam" id="PF03328"/>
    </source>
</evidence>
<comment type="caution">
    <text evidence="5">The sequence shown here is derived from an EMBL/GenBank/DDBJ whole genome shotgun (WGS) entry which is preliminary data.</text>
</comment>
<dbReference type="InterPro" id="IPR015813">
    <property type="entry name" value="Pyrv/PenolPyrv_kinase-like_dom"/>
</dbReference>
<dbReference type="SUPFAM" id="SSF51621">
    <property type="entry name" value="Phosphoenolpyruvate/pyruvate domain"/>
    <property type="match status" value="1"/>
</dbReference>
<evidence type="ECO:0000313" key="5">
    <source>
        <dbReference type="EMBL" id="MEK0084584.1"/>
    </source>
</evidence>
<dbReference type="Proteomes" id="UP001375743">
    <property type="component" value="Unassembled WGS sequence"/>
</dbReference>
<dbReference type="PANTHER" id="PTHR30502">
    <property type="entry name" value="2-KETO-3-DEOXY-L-RHAMNONATE ALDOLASE"/>
    <property type="match status" value="1"/>
</dbReference>
<keyword evidence="6" id="KW-1185">Reference proteome</keyword>
<evidence type="ECO:0000256" key="2">
    <source>
        <dbReference type="ARBA" id="ARBA00022723"/>
    </source>
</evidence>
<dbReference type="GO" id="GO:0016829">
    <property type="term" value="F:lyase activity"/>
    <property type="evidence" value="ECO:0007669"/>
    <property type="project" value="UniProtKB-KW"/>
</dbReference>
<sequence>MKDTPARPVREAWAAGRPARNAWLTIPDAHLAEMVAARGSVEAVTLDLQHGLFDLGTAVHALRAVAAHGRAPLVRLPDIDAAVTGYVLDAGAAGVIAPMVESPAEAEALVAACRYPPRGRRSHGPTRAALRPDADVFAAAEQVVAFAMIETRTGLERCEELAAVDGLDGLFVGPGDLGLLLGLGAGQDRDEPELQEAFARVLAACRRAGKRIGIHAASARYAARMAASGFDLVTLWVDAVAISATLAAAAETWAQQARSSSGSGS</sequence>
<comment type="similarity">
    <text evidence="1">Belongs to the HpcH/HpaI aldolase family.</text>
</comment>
<organism evidence="5 6">
    <name type="scientific">Benzoatithermus flavus</name>
    <dbReference type="NCBI Taxonomy" id="3108223"/>
    <lineage>
        <taxon>Bacteria</taxon>
        <taxon>Pseudomonadati</taxon>
        <taxon>Pseudomonadota</taxon>
        <taxon>Alphaproteobacteria</taxon>
        <taxon>Geminicoccales</taxon>
        <taxon>Geminicoccaceae</taxon>
        <taxon>Benzoatithermus</taxon>
    </lineage>
</organism>
<keyword evidence="2" id="KW-0479">Metal-binding</keyword>
<gene>
    <name evidence="5" type="ORF">U1T56_15625</name>
</gene>
<accession>A0ABU8XW31</accession>
<dbReference type="PANTHER" id="PTHR30502:SF0">
    <property type="entry name" value="PHOSPHOENOLPYRUVATE CARBOXYLASE FAMILY PROTEIN"/>
    <property type="match status" value="1"/>
</dbReference>
<dbReference type="Gene3D" id="3.20.20.60">
    <property type="entry name" value="Phosphoenolpyruvate-binding domains"/>
    <property type="match status" value="1"/>
</dbReference>
<keyword evidence="3 5" id="KW-0456">Lyase</keyword>
<evidence type="ECO:0000256" key="1">
    <source>
        <dbReference type="ARBA" id="ARBA00005568"/>
    </source>
</evidence>
<dbReference type="InterPro" id="IPR050251">
    <property type="entry name" value="HpcH-HpaI_aldolase"/>
</dbReference>
<evidence type="ECO:0000256" key="3">
    <source>
        <dbReference type="ARBA" id="ARBA00023239"/>
    </source>
</evidence>
<dbReference type="Pfam" id="PF03328">
    <property type="entry name" value="HpcH_HpaI"/>
    <property type="match status" value="1"/>
</dbReference>